<evidence type="ECO:0000259" key="8">
    <source>
        <dbReference type="PROSITE" id="PS50975"/>
    </source>
</evidence>
<dbReference type="PROSITE" id="PS50975">
    <property type="entry name" value="ATP_GRASP"/>
    <property type="match status" value="1"/>
</dbReference>
<dbReference type="CDD" id="cd06850">
    <property type="entry name" value="biotinyl_domain"/>
    <property type="match status" value="1"/>
</dbReference>
<evidence type="ECO:0000256" key="1">
    <source>
        <dbReference type="ARBA" id="ARBA00001953"/>
    </source>
</evidence>
<dbReference type="PROSITE" id="PS50979">
    <property type="entry name" value="BC"/>
    <property type="match status" value="1"/>
</dbReference>
<keyword evidence="11" id="KW-1185">Reference proteome</keyword>
<evidence type="ECO:0000256" key="5">
    <source>
        <dbReference type="ARBA" id="ARBA00023267"/>
    </source>
</evidence>
<dbReference type="GO" id="GO:0005524">
    <property type="term" value="F:ATP binding"/>
    <property type="evidence" value="ECO:0007669"/>
    <property type="project" value="UniProtKB-UniRule"/>
</dbReference>
<dbReference type="InterPro" id="IPR011764">
    <property type="entry name" value="Biotin_carboxylation_dom"/>
</dbReference>
<dbReference type="Pfam" id="PF02786">
    <property type="entry name" value="CPSase_L_D2"/>
    <property type="match status" value="1"/>
</dbReference>
<dbReference type="Gene3D" id="3.30.470.20">
    <property type="entry name" value="ATP-grasp fold, B domain"/>
    <property type="match status" value="1"/>
</dbReference>
<comment type="cofactor">
    <cofactor evidence="1">
        <name>biotin</name>
        <dbReference type="ChEBI" id="CHEBI:57586"/>
    </cofactor>
</comment>
<organism evidence="10 11">
    <name type="scientific">Pseudohaliea rubra DSM 19751</name>
    <dbReference type="NCBI Taxonomy" id="1265313"/>
    <lineage>
        <taxon>Bacteria</taxon>
        <taxon>Pseudomonadati</taxon>
        <taxon>Pseudomonadota</taxon>
        <taxon>Gammaproteobacteria</taxon>
        <taxon>Cellvibrionales</taxon>
        <taxon>Halieaceae</taxon>
        <taxon>Pseudohaliea</taxon>
    </lineage>
</organism>
<dbReference type="AlphaFoldDB" id="A0A095VSM6"/>
<dbReference type="Pfam" id="PF00289">
    <property type="entry name" value="Biotin_carb_N"/>
    <property type="match status" value="1"/>
</dbReference>
<dbReference type="EMBL" id="AUVB01000028">
    <property type="protein sequence ID" value="KGE04375.1"/>
    <property type="molecule type" value="Genomic_DNA"/>
</dbReference>
<keyword evidence="4 6" id="KW-0067">ATP-binding</keyword>
<dbReference type="EC" id="6.4.1.4" evidence="10"/>
<dbReference type="SUPFAM" id="SSF56059">
    <property type="entry name" value="Glutathione synthetase ATP-binding domain-like"/>
    <property type="match status" value="1"/>
</dbReference>
<dbReference type="InterPro" id="IPR011053">
    <property type="entry name" value="Single_hybrid_motif"/>
</dbReference>
<dbReference type="GO" id="GO:0046872">
    <property type="term" value="F:metal ion binding"/>
    <property type="evidence" value="ECO:0007669"/>
    <property type="project" value="InterPro"/>
</dbReference>
<dbReference type="Pfam" id="PF00364">
    <property type="entry name" value="Biotin_lipoyl"/>
    <property type="match status" value="1"/>
</dbReference>
<dbReference type="SUPFAM" id="SSF51246">
    <property type="entry name" value="Rudiment single hybrid motif"/>
    <property type="match status" value="1"/>
</dbReference>
<keyword evidence="5" id="KW-0092">Biotin</keyword>
<dbReference type="OrthoDB" id="9763189at2"/>
<dbReference type="SUPFAM" id="SSF51230">
    <property type="entry name" value="Single hybrid motif"/>
    <property type="match status" value="1"/>
</dbReference>
<sequence>MNERRLRRVLIANRGEVALRVAEACRRRGIETVAVYSDADANSPHRLAAEQAFRLPGSEATETYLAIDRLLAVAARAGADAVHPGYGFLAESAAFARAVRAAGLVFIGPAPDVIETMADKQRARALVDGLGLPVIPGENPATQADDCLREAAGRVGFPLLIKAVAGGGGMGMRVVPQPDAFAAGLAAVRREAAAAFGDDRVLLERFVAGVHHVEVQLLADRYGTVAHAFDRECSVQRRRQKVIEEAPSPNLSPALRSRLCEAAVKIASAVDYCGLGTVEFIVQPGNETFYFLEMNTRLQVEHAVTEQVTGLDLVDWQLRLAEGEAIGSALDDLVLRGHAVEARLYAEDPAHGFLPAAGKLARWVPVVPPGGQLMSSVIQGMELSSRYDPMLAKFIVAAPTRAEACRLLRWSLGRSIALGLPTNRELLCAVLDDEDYLAGRATTAFLDERPELACRPSAEAWRAALPPLAFWQWSRERARHRALGRTKAVYRYQQSDAVQSAEVHVADRGEGSARMELDGRSLDVSLLHIADDGALHIDLDGHARPWHFCSIAGEHYFCAANGPVMVARESSAGLDLTPNNEPGTYLAPMPGRIIAVAARGGSVMNEGDCLCVLESMKMEHAVCARESARVTGVAVSVGDSVSKGQLLVTMESAN</sequence>
<dbReference type="PROSITE" id="PS50968">
    <property type="entry name" value="BIOTINYL_LIPOYL"/>
    <property type="match status" value="1"/>
</dbReference>
<dbReference type="Gene3D" id="2.40.50.100">
    <property type="match status" value="1"/>
</dbReference>
<dbReference type="InterPro" id="IPR011761">
    <property type="entry name" value="ATP-grasp"/>
</dbReference>
<dbReference type="RefSeq" id="WP_035515020.1">
    <property type="nucleotide sequence ID" value="NZ_KN234752.1"/>
</dbReference>
<dbReference type="SUPFAM" id="SSF52440">
    <property type="entry name" value="PreATP-grasp domain"/>
    <property type="match status" value="1"/>
</dbReference>
<dbReference type="InterPro" id="IPR005482">
    <property type="entry name" value="Biotin_COase_C"/>
</dbReference>
<evidence type="ECO:0000259" key="7">
    <source>
        <dbReference type="PROSITE" id="PS50968"/>
    </source>
</evidence>
<feature type="domain" description="Lipoyl-binding" evidence="7">
    <location>
        <begin position="571"/>
        <end position="651"/>
    </location>
</feature>
<feature type="domain" description="ATP-grasp" evidence="8">
    <location>
        <begin position="124"/>
        <end position="322"/>
    </location>
</feature>
<evidence type="ECO:0000256" key="3">
    <source>
        <dbReference type="ARBA" id="ARBA00022741"/>
    </source>
</evidence>
<dbReference type="InterPro" id="IPR050856">
    <property type="entry name" value="Biotin_carboxylase_complex"/>
</dbReference>
<dbReference type="SMART" id="SM00878">
    <property type="entry name" value="Biotin_carb_C"/>
    <property type="match status" value="1"/>
</dbReference>
<name>A0A095VSM6_9GAMM</name>
<feature type="domain" description="Biotin carboxylation" evidence="9">
    <location>
        <begin position="5"/>
        <end position="451"/>
    </location>
</feature>
<dbReference type="InterPro" id="IPR005481">
    <property type="entry name" value="BC-like_N"/>
</dbReference>
<dbReference type="InterPro" id="IPR005479">
    <property type="entry name" value="CPAse_ATP-bd"/>
</dbReference>
<comment type="caution">
    <text evidence="10">The sequence shown here is derived from an EMBL/GenBank/DDBJ whole genome shotgun (WGS) entry which is preliminary data.</text>
</comment>
<dbReference type="GO" id="GO:0004485">
    <property type="term" value="F:methylcrotonoyl-CoA carboxylase activity"/>
    <property type="evidence" value="ECO:0007669"/>
    <property type="project" value="UniProtKB-EC"/>
</dbReference>
<dbReference type="HOGENOM" id="CLU_000395_3_1_6"/>
<dbReference type="InterPro" id="IPR011054">
    <property type="entry name" value="Rudment_hybrid_motif"/>
</dbReference>
<evidence type="ECO:0000313" key="11">
    <source>
        <dbReference type="Proteomes" id="UP000029640"/>
    </source>
</evidence>
<reference evidence="10 11" key="1">
    <citation type="journal article" date="2014" name="Genome Announc.">
        <title>Genome Sequence of Gammaproteobacterial Pseudohaliea rubra Type Strain DSM 19751, Isolated from Coastal Seawater of the Mediterranean Sea.</title>
        <authorList>
            <person name="Spring S."/>
            <person name="Fiebig A."/>
            <person name="Riedel T."/>
            <person name="Goker M."/>
            <person name="Klenk H.P."/>
        </authorList>
    </citation>
    <scope>NUCLEOTIDE SEQUENCE [LARGE SCALE GENOMIC DNA]</scope>
    <source>
        <strain evidence="10 11">DSM 19751</strain>
    </source>
</reference>
<evidence type="ECO:0000256" key="2">
    <source>
        <dbReference type="ARBA" id="ARBA00022598"/>
    </source>
</evidence>
<dbReference type="STRING" id="1265313.HRUBRA_01061"/>
<dbReference type="PANTHER" id="PTHR18866">
    <property type="entry name" value="CARBOXYLASE:PYRUVATE/ACETYL-COA/PROPIONYL-COA CARBOXYLASE"/>
    <property type="match status" value="1"/>
</dbReference>
<dbReference type="PROSITE" id="PS00867">
    <property type="entry name" value="CPSASE_2"/>
    <property type="match status" value="1"/>
</dbReference>
<dbReference type="InterPro" id="IPR016185">
    <property type="entry name" value="PreATP-grasp_dom_sf"/>
</dbReference>
<dbReference type="PANTHER" id="PTHR18866:SF126">
    <property type="entry name" value="BIOTIN CARBOXYLASE"/>
    <property type="match status" value="1"/>
</dbReference>
<dbReference type="Pfam" id="PF02785">
    <property type="entry name" value="Biotin_carb_C"/>
    <property type="match status" value="1"/>
</dbReference>
<proteinExistence type="predicted"/>
<accession>A0A095VSM6</accession>
<evidence type="ECO:0000256" key="4">
    <source>
        <dbReference type="ARBA" id="ARBA00022840"/>
    </source>
</evidence>
<evidence type="ECO:0000259" key="9">
    <source>
        <dbReference type="PROSITE" id="PS50979"/>
    </source>
</evidence>
<dbReference type="FunFam" id="3.30.1490.20:FF:000003">
    <property type="entry name" value="acetyl-CoA carboxylase isoform X1"/>
    <property type="match status" value="1"/>
</dbReference>
<dbReference type="InterPro" id="IPR000089">
    <property type="entry name" value="Biotin_lipoyl"/>
</dbReference>
<keyword evidence="3 6" id="KW-0547">Nucleotide-binding</keyword>
<dbReference type="eggNOG" id="COG4770">
    <property type="taxonomic scope" value="Bacteria"/>
</dbReference>
<keyword evidence="2 10" id="KW-0436">Ligase</keyword>
<evidence type="ECO:0000313" key="10">
    <source>
        <dbReference type="EMBL" id="KGE04375.1"/>
    </source>
</evidence>
<gene>
    <name evidence="10" type="ORF">HRUBRA_01061</name>
</gene>
<dbReference type="Proteomes" id="UP000029640">
    <property type="component" value="Unassembled WGS sequence"/>
</dbReference>
<evidence type="ECO:0000256" key="6">
    <source>
        <dbReference type="PROSITE-ProRule" id="PRU00409"/>
    </source>
</evidence>
<protein>
    <submittedName>
        <fullName evidence="10">Methylcrotonyl-CoA carboxylase biotin-containing subunit</fullName>
        <ecNumber evidence="10">6.4.1.4</ecNumber>
    </submittedName>
</protein>
<dbReference type="PATRIC" id="fig|1265313.6.peg.1046"/>